<evidence type="ECO:0000313" key="3">
    <source>
        <dbReference type="Proteomes" id="UP000039324"/>
    </source>
</evidence>
<evidence type="ECO:0000313" key="1">
    <source>
        <dbReference type="EMBL" id="CEO95213.1"/>
    </source>
</evidence>
<proteinExistence type="predicted"/>
<geneLocation type="mitochondrion" evidence="2"/>
<dbReference type="Proteomes" id="UP000039324">
    <property type="component" value="Unassembled WGS sequence"/>
</dbReference>
<dbReference type="EMBL" id="OVEO01000005">
    <property type="protein sequence ID" value="SPQ96338.1"/>
    <property type="molecule type" value="Genomic_DNA"/>
</dbReference>
<gene>
    <name evidence="1" type="ORF">PBRA_003979</name>
    <name evidence="2" type="ORF">PLBR_LOCUS3553</name>
</gene>
<evidence type="ECO:0000313" key="2">
    <source>
        <dbReference type="EMBL" id="SPQ96338.1"/>
    </source>
</evidence>
<sequence length="146" mass="15758">MHSGDRGLSFALLALLDGSDIDPHVQAQLKILAKRTGSIPRLTRRADDLIGRIQAAAVAHDAVLVEHLNVEVGRISHQIDDVRGELLSRIESIEACIASRSNGILGMLRDKVNDLAMNALGDADDIEGRIHLSLNDHATAHVPVEL</sequence>
<accession>A0A0G4IJ34</accession>
<keyword evidence="2" id="KW-0496">Mitochondrion</keyword>
<dbReference type="AlphaFoldDB" id="A0A0G4IJ34"/>
<reference evidence="2 4" key="2">
    <citation type="submission" date="2018-03" db="EMBL/GenBank/DDBJ databases">
        <authorList>
            <person name="Fogelqvist J."/>
        </authorList>
    </citation>
    <scope>NUCLEOTIDE SEQUENCE [LARGE SCALE GENOMIC DNA]</scope>
</reference>
<reference evidence="1 3" key="1">
    <citation type="submission" date="2015-02" db="EMBL/GenBank/DDBJ databases">
        <authorList>
            <person name="Chooi Y.-H."/>
        </authorList>
    </citation>
    <scope>NUCLEOTIDE SEQUENCE [LARGE SCALE GENOMIC DNA]</scope>
    <source>
        <strain evidence="1">E3</strain>
    </source>
</reference>
<protein>
    <submittedName>
        <fullName evidence="1">Uncharacterized protein</fullName>
    </submittedName>
</protein>
<keyword evidence="3" id="KW-1185">Reference proteome</keyword>
<dbReference type="EMBL" id="CDSF01000013">
    <property type="protein sequence ID" value="CEO95213.1"/>
    <property type="molecule type" value="Genomic_DNA"/>
</dbReference>
<evidence type="ECO:0000313" key="4">
    <source>
        <dbReference type="Proteomes" id="UP000290189"/>
    </source>
</evidence>
<organism evidence="1 3">
    <name type="scientific">Plasmodiophora brassicae</name>
    <name type="common">Clubroot disease agent</name>
    <dbReference type="NCBI Taxonomy" id="37360"/>
    <lineage>
        <taxon>Eukaryota</taxon>
        <taxon>Sar</taxon>
        <taxon>Rhizaria</taxon>
        <taxon>Endomyxa</taxon>
        <taxon>Phytomyxea</taxon>
        <taxon>Plasmodiophorida</taxon>
        <taxon>Plasmodiophoridae</taxon>
        <taxon>Plasmodiophora</taxon>
    </lineage>
</organism>
<name>A0A0G4IJ34_PLABS</name>
<dbReference type="Proteomes" id="UP000290189">
    <property type="component" value="Unassembled WGS sequence"/>
</dbReference>